<comment type="caution">
    <text evidence="1">The sequence shown here is derived from an EMBL/GenBank/DDBJ whole genome shotgun (WGS) entry which is preliminary data.</text>
</comment>
<proteinExistence type="predicted"/>
<sequence length="79" mass="9175">LLEHYSQAKQYVKAISICEQGTAAIDEKIEQKRQARNIVVKKMDALSKKLGVKFQNQMRRCNGCYFETIRQSATHIHIH</sequence>
<feature type="non-terminal residue" evidence="1">
    <location>
        <position position="1"/>
    </location>
</feature>
<name>X1FPC5_9ZZZZ</name>
<dbReference type="EMBL" id="BART01039693">
    <property type="protein sequence ID" value="GAH22613.1"/>
    <property type="molecule type" value="Genomic_DNA"/>
</dbReference>
<reference evidence="1" key="1">
    <citation type="journal article" date="2014" name="Front. Microbiol.">
        <title>High frequency of phylogenetically diverse reductive dehalogenase-homologous genes in deep subseafloor sedimentary metagenomes.</title>
        <authorList>
            <person name="Kawai M."/>
            <person name="Futagami T."/>
            <person name="Toyoda A."/>
            <person name="Takaki Y."/>
            <person name="Nishi S."/>
            <person name="Hori S."/>
            <person name="Arai W."/>
            <person name="Tsubouchi T."/>
            <person name="Morono Y."/>
            <person name="Uchiyama I."/>
            <person name="Ito T."/>
            <person name="Fujiyama A."/>
            <person name="Inagaki F."/>
            <person name="Takami H."/>
        </authorList>
    </citation>
    <scope>NUCLEOTIDE SEQUENCE</scope>
    <source>
        <strain evidence="1">Expedition CK06-06</strain>
    </source>
</reference>
<gene>
    <name evidence="1" type="ORF">S01H4_65084</name>
</gene>
<organism evidence="1">
    <name type="scientific">marine sediment metagenome</name>
    <dbReference type="NCBI Taxonomy" id="412755"/>
    <lineage>
        <taxon>unclassified sequences</taxon>
        <taxon>metagenomes</taxon>
        <taxon>ecological metagenomes</taxon>
    </lineage>
</organism>
<dbReference type="AlphaFoldDB" id="X1FPC5"/>
<accession>X1FPC5</accession>
<protein>
    <submittedName>
        <fullName evidence="1">Uncharacterized protein</fullName>
    </submittedName>
</protein>
<evidence type="ECO:0000313" key="1">
    <source>
        <dbReference type="EMBL" id="GAH22613.1"/>
    </source>
</evidence>